<keyword evidence="2" id="KW-1185">Reference proteome</keyword>
<comment type="caution">
    <text evidence="1">The sequence shown here is derived from an EMBL/GenBank/DDBJ whole genome shotgun (WGS) entry which is preliminary data.</text>
</comment>
<gene>
    <name evidence="1" type="ORF">EV702DRAFT_1230222</name>
</gene>
<dbReference type="OrthoDB" id="2636032at2759"/>
<dbReference type="AlphaFoldDB" id="A0A9P6ZSW6"/>
<dbReference type="EMBL" id="JABBWD010000028">
    <property type="protein sequence ID" value="KAG1776149.1"/>
    <property type="molecule type" value="Genomic_DNA"/>
</dbReference>
<accession>A0A9P6ZSW6</accession>
<organism evidence="1 2">
    <name type="scientific">Suillus placidus</name>
    <dbReference type="NCBI Taxonomy" id="48579"/>
    <lineage>
        <taxon>Eukaryota</taxon>
        <taxon>Fungi</taxon>
        <taxon>Dikarya</taxon>
        <taxon>Basidiomycota</taxon>
        <taxon>Agaricomycotina</taxon>
        <taxon>Agaricomycetes</taxon>
        <taxon>Agaricomycetidae</taxon>
        <taxon>Boletales</taxon>
        <taxon>Suillineae</taxon>
        <taxon>Suillaceae</taxon>
        <taxon>Suillus</taxon>
    </lineage>
</organism>
<reference evidence="1" key="1">
    <citation type="journal article" date="2020" name="New Phytol.">
        <title>Comparative genomics reveals dynamic genome evolution in host specialist ectomycorrhizal fungi.</title>
        <authorList>
            <person name="Lofgren L.A."/>
            <person name="Nguyen N.H."/>
            <person name="Vilgalys R."/>
            <person name="Ruytinx J."/>
            <person name="Liao H.L."/>
            <person name="Branco S."/>
            <person name="Kuo A."/>
            <person name="LaButti K."/>
            <person name="Lipzen A."/>
            <person name="Andreopoulos W."/>
            <person name="Pangilinan J."/>
            <person name="Riley R."/>
            <person name="Hundley H."/>
            <person name="Na H."/>
            <person name="Barry K."/>
            <person name="Grigoriev I.V."/>
            <person name="Stajich J.E."/>
            <person name="Kennedy P.G."/>
        </authorList>
    </citation>
    <scope>NUCLEOTIDE SEQUENCE</scope>
    <source>
        <strain evidence="1">DOB743</strain>
    </source>
</reference>
<dbReference type="Proteomes" id="UP000714275">
    <property type="component" value="Unassembled WGS sequence"/>
</dbReference>
<sequence>MDTYRHLLDMFCGDISLSQFLVTILTAPCFNDHPAVAELISRNDDIIRTLSRHVKSRTALLEWARTTINADCAREVQKLAKVDNGWQFSALHAKAEQIECFHIEEMATEIEAEAPVLWGLLDAVLSAGRARTTMSAERENVSKEWEAEESEYWCQVDNLEGVIEGITRNHVSRAEQLVSRRDAVMKLV</sequence>
<proteinExistence type="predicted"/>
<evidence type="ECO:0000313" key="1">
    <source>
        <dbReference type="EMBL" id="KAG1776149.1"/>
    </source>
</evidence>
<protein>
    <submittedName>
        <fullName evidence="1">Uncharacterized protein</fullName>
    </submittedName>
</protein>
<name>A0A9P6ZSW6_9AGAM</name>
<evidence type="ECO:0000313" key="2">
    <source>
        <dbReference type="Proteomes" id="UP000714275"/>
    </source>
</evidence>